<keyword evidence="3" id="KW-1185">Reference proteome</keyword>
<dbReference type="EMBL" id="AVOT02022864">
    <property type="protein sequence ID" value="MBW0512555.1"/>
    <property type="molecule type" value="Genomic_DNA"/>
</dbReference>
<evidence type="ECO:0000259" key="1">
    <source>
        <dbReference type="Pfam" id="PF07727"/>
    </source>
</evidence>
<proteinExistence type="predicted"/>
<dbReference type="InterPro" id="IPR013103">
    <property type="entry name" value="RVT_2"/>
</dbReference>
<evidence type="ECO:0000313" key="3">
    <source>
        <dbReference type="Proteomes" id="UP000765509"/>
    </source>
</evidence>
<comment type="caution">
    <text evidence="2">The sequence shown here is derived from an EMBL/GenBank/DDBJ whole genome shotgun (WGS) entry which is preliminary data.</text>
</comment>
<protein>
    <recommendedName>
        <fullName evidence="1">Reverse transcriptase Ty1/copia-type domain-containing protein</fullName>
    </recommendedName>
</protein>
<dbReference type="Proteomes" id="UP000765509">
    <property type="component" value="Unassembled WGS sequence"/>
</dbReference>
<feature type="domain" description="Reverse transcriptase Ty1/copia-type" evidence="1">
    <location>
        <begin position="59"/>
        <end position="130"/>
    </location>
</feature>
<dbReference type="AlphaFoldDB" id="A0A9Q3E4L3"/>
<gene>
    <name evidence="2" type="ORF">O181_052270</name>
</gene>
<dbReference type="Pfam" id="PF07727">
    <property type="entry name" value="RVT_2"/>
    <property type="match status" value="1"/>
</dbReference>
<reference evidence="2" key="1">
    <citation type="submission" date="2021-03" db="EMBL/GenBank/DDBJ databases">
        <title>Draft genome sequence of rust myrtle Austropuccinia psidii MF-1, a brazilian biotype.</title>
        <authorList>
            <person name="Quecine M.C."/>
            <person name="Pachon D.M.R."/>
            <person name="Bonatelli M.L."/>
            <person name="Correr F.H."/>
            <person name="Franceschini L.M."/>
            <person name="Leite T.F."/>
            <person name="Margarido G.R.A."/>
            <person name="Almeida C.A."/>
            <person name="Ferrarezi J.A."/>
            <person name="Labate C.A."/>
        </authorList>
    </citation>
    <scope>NUCLEOTIDE SEQUENCE</scope>
    <source>
        <strain evidence="2">MF-1</strain>
    </source>
</reference>
<dbReference type="OrthoDB" id="2796020at2759"/>
<name>A0A9Q3E4L3_9BASI</name>
<accession>A0A9Q3E4L3</accession>
<organism evidence="2 3">
    <name type="scientific">Austropuccinia psidii MF-1</name>
    <dbReference type="NCBI Taxonomy" id="1389203"/>
    <lineage>
        <taxon>Eukaryota</taxon>
        <taxon>Fungi</taxon>
        <taxon>Dikarya</taxon>
        <taxon>Basidiomycota</taxon>
        <taxon>Pucciniomycotina</taxon>
        <taxon>Pucciniomycetes</taxon>
        <taxon>Pucciniales</taxon>
        <taxon>Sphaerophragmiaceae</taxon>
        <taxon>Austropuccinia</taxon>
    </lineage>
</organism>
<sequence length="130" mass="14967">MVTSDINNIDILSYSRRENTFVTSLGSTPRNFKAALDSLDRDKWIKAIKKELSSLTELNIWEMIELKRDYKLVGTTWVFKIKRNPLNEINEYKARLCVQGFTQTPGIDFDRTYSPTGHLNSLCTLIAFTA</sequence>
<evidence type="ECO:0000313" key="2">
    <source>
        <dbReference type="EMBL" id="MBW0512555.1"/>
    </source>
</evidence>